<evidence type="ECO:0000313" key="4">
    <source>
        <dbReference type="Proteomes" id="UP000299102"/>
    </source>
</evidence>
<keyword evidence="1" id="KW-0472">Membrane</keyword>
<proteinExistence type="predicted"/>
<keyword evidence="1" id="KW-0812">Transmembrane</keyword>
<keyword evidence="4" id="KW-1185">Reference proteome</keyword>
<keyword evidence="1" id="KW-1133">Transmembrane helix</keyword>
<comment type="caution">
    <text evidence="3">The sequence shown here is derived from an EMBL/GenBank/DDBJ whole genome shotgun (WGS) entry which is preliminary data.</text>
</comment>
<gene>
    <name evidence="3" type="ORF">EVAR_98528_1</name>
</gene>
<accession>A0A4C2A1D5</accession>
<feature type="chain" id="PRO_5020024464" evidence="2">
    <location>
        <begin position="18"/>
        <end position="95"/>
    </location>
</feature>
<evidence type="ECO:0000256" key="2">
    <source>
        <dbReference type="SAM" id="SignalP"/>
    </source>
</evidence>
<dbReference type="Proteomes" id="UP000299102">
    <property type="component" value="Unassembled WGS sequence"/>
</dbReference>
<evidence type="ECO:0000256" key="1">
    <source>
        <dbReference type="SAM" id="Phobius"/>
    </source>
</evidence>
<keyword evidence="2" id="KW-0732">Signal</keyword>
<organism evidence="3 4">
    <name type="scientific">Eumeta variegata</name>
    <name type="common">Bagworm moth</name>
    <name type="synonym">Eumeta japonica</name>
    <dbReference type="NCBI Taxonomy" id="151549"/>
    <lineage>
        <taxon>Eukaryota</taxon>
        <taxon>Metazoa</taxon>
        <taxon>Ecdysozoa</taxon>
        <taxon>Arthropoda</taxon>
        <taxon>Hexapoda</taxon>
        <taxon>Insecta</taxon>
        <taxon>Pterygota</taxon>
        <taxon>Neoptera</taxon>
        <taxon>Endopterygota</taxon>
        <taxon>Lepidoptera</taxon>
        <taxon>Glossata</taxon>
        <taxon>Ditrysia</taxon>
        <taxon>Tineoidea</taxon>
        <taxon>Psychidae</taxon>
        <taxon>Oiketicinae</taxon>
        <taxon>Eumeta</taxon>
    </lineage>
</organism>
<name>A0A4C2A1D5_EUMVA</name>
<sequence length="95" mass="10481">MICMTFCSYIFVASVLACVPVIVNKLDLKVVSADLQRKTCCNQGTCGKDKEKPNPNREKMLICISMTTALIGIIGISCMPLLLDSIWPGNSKKRR</sequence>
<evidence type="ECO:0000313" key="3">
    <source>
        <dbReference type="EMBL" id="GBP92785.1"/>
    </source>
</evidence>
<feature type="transmembrane region" description="Helical" evidence="1">
    <location>
        <begin position="60"/>
        <end position="83"/>
    </location>
</feature>
<reference evidence="3 4" key="1">
    <citation type="journal article" date="2019" name="Commun. Biol.">
        <title>The bagworm genome reveals a unique fibroin gene that provides high tensile strength.</title>
        <authorList>
            <person name="Kono N."/>
            <person name="Nakamura H."/>
            <person name="Ohtoshi R."/>
            <person name="Tomita M."/>
            <person name="Numata K."/>
            <person name="Arakawa K."/>
        </authorList>
    </citation>
    <scope>NUCLEOTIDE SEQUENCE [LARGE SCALE GENOMIC DNA]</scope>
</reference>
<protein>
    <submittedName>
        <fullName evidence="3">Uncharacterized protein</fullName>
    </submittedName>
</protein>
<feature type="signal peptide" evidence="2">
    <location>
        <begin position="1"/>
        <end position="17"/>
    </location>
</feature>
<dbReference type="AlphaFoldDB" id="A0A4C2A1D5"/>
<dbReference type="EMBL" id="BGZK01002309">
    <property type="protein sequence ID" value="GBP92785.1"/>
    <property type="molecule type" value="Genomic_DNA"/>
</dbReference>